<keyword evidence="4" id="KW-1185">Reference proteome</keyword>
<proteinExistence type="predicted"/>
<comment type="caution">
    <text evidence="3">The sequence shown here is derived from an EMBL/GenBank/DDBJ whole genome shotgun (WGS) entry which is preliminary data.</text>
</comment>
<dbReference type="InterPro" id="IPR019169">
    <property type="entry name" value="Transmembrane_26"/>
</dbReference>
<gene>
    <name evidence="3" type="ORF">QE152_g38165</name>
</gene>
<keyword evidence="2 3" id="KW-0812">Transmembrane</keyword>
<keyword evidence="2" id="KW-1133">Transmembrane helix</keyword>
<dbReference type="PANTHER" id="PTHR22168">
    <property type="entry name" value="TMEM26 PROTEIN"/>
    <property type="match status" value="1"/>
</dbReference>
<feature type="transmembrane region" description="Helical" evidence="2">
    <location>
        <begin position="36"/>
        <end position="57"/>
    </location>
</feature>
<sequence length="488" mass="56392">MGTFLAVIKAIITRLVFAAHGFIAIWQVTLFKRNNFYWYLSSPILLLFFEGIFTLAIKENQEWKWFCPSVFLYLLSVIPSIWILELEKIDQRLKVKEDNFNLTATAKNNLKELNDLIGVEIKLPEISLSMETWVTVIEQFLMLILIIGRWMLPKGELTRDQLSQLLLVYIGTAADIIEFFDSFKDDKVATHPILVLLTLSIWSWSLMQFTVVLTATKSRKSRLTTASTIGSNNYCCGIDVWGIVLNITLQDAPFLVFRLLLITHFNIISYMNIFFTCKNSLVIVLQLYRLHVVYSENKKYKKKQGDNFKLSNISIISKGDIYRPKHSHKKKETARLNHHESRSRKRNSLESQSNEDDYYSENETKTKHARTKTNRKDTGYSTGSSLGSARKNLCENSRKIEKGETRSRQSAGDESENQFRRSKRREKQKLVRSDKHTKGHRRQEEPLSEESPSDLNSGAEIQRNLKSSKKKVIKQQSKPLSTTDASSE</sequence>
<organism evidence="3 4">
    <name type="scientific">Popillia japonica</name>
    <name type="common">Japanese beetle</name>
    <dbReference type="NCBI Taxonomy" id="7064"/>
    <lineage>
        <taxon>Eukaryota</taxon>
        <taxon>Metazoa</taxon>
        <taxon>Ecdysozoa</taxon>
        <taxon>Arthropoda</taxon>
        <taxon>Hexapoda</taxon>
        <taxon>Insecta</taxon>
        <taxon>Pterygota</taxon>
        <taxon>Neoptera</taxon>
        <taxon>Endopterygota</taxon>
        <taxon>Coleoptera</taxon>
        <taxon>Polyphaga</taxon>
        <taxon>Scarabaeiformia</taxon>
        <taxon>Scarabaeidae</taxon>
        <taxon>Rutelinae</taxon>
        <taxon>Popillia</taxon>
    </lineage>
</organism>
<accession>A0AAW1I8R5</accession>
<feature type="transmembrane region" description="Helical" evidence="2">
    <location>
        <begin position="255"/>
        <end position="275"/>
    </location>
</feature>
<feature type="transmembrane region" description="Helical" evidence="2">
    <location>
        <begin position="193"/>
        <end position="213"/>
    </location>
</feature>
<evidence type="ECO:0000313" key="4">
    <source>
        <dbReference type="Proteomes" id="UP001458880"/>
    </source>
</evidence>
<feature type="transmembrane region" description="Helical" evidence="2">
    <location>
        <begin position="132"/>
        <end position="152"/>
    </location>
</feature>
<feature type="transmembrane region" description="Helical" evidence="2">
    <location>
        <begin position="63"/>
        <end position="84"/>
    </location>
</feature>
<dbReference type="AlphaFoldDB" id="A0AAW1I8R5"/>
<evidence type="ECO:0000256" key="2">
    <source>
        <dbReference type="SAM" id="Phobius"/>
    </source>
</evidence>
<feature type="compositionally biased region" description="Polar residues" evidence="1">
    <location>
        <begin position="479"/>
        <end position="488"/>
    </location>
</feature>
<dbReference type="Pfam" id="PF09772">
    <property type="entry name" value="Tmem26"/>
    <property type="match status" value="1"/>
</dbReference>
<reference evidence="3 4" key="1">
    <citation type="journal article" date="2024" name="BMC Genomics">
        <title>De novo assembly and annotation of Popillia japonica's genome with initial clues to its potential as an invasive pest.</title>
        <authorList>
            <person name="Cucini C."/>
            <person name="Boschi S."/>
            <person name="Funari R."/>
            <person name="Cardaioli E."/>
            <person name="Iannotti N."/>
            <person name="Marturano G."/>
            <person name="Paoli F."/>
            <person name="Bruttini M."/>
            <person name="Carapelli A."/>
            <person name="Frati F."/>
            <person name="Nardi F."/>
        </authorList>
    </citation>
    <scope>NUCLEOTIDE SEQUENCE [LARGE SCALE GENOMIC DNA]</scope>
    <source>
        <strain evidence="3">DMR45628</strain>
    </source>
</reference>
<feature type="compositionally biased region" description="Basic and acidic residues" evidence="1">
    <location>
        <begin position="392"/>
        <end position="407"/>
    </location>
</feature>
<dbReference type="PANTHER" id="PTHR22168:SF8">
    <property type="entry name" value="TRANSMEMBRANE PROTEIN 26"/>
    <property type="match status" value="1"/>
</dbReference>
<feature type="transmembrane region" description="Helical" evidence="2">
    <location>
        <begin position="6"/>
        <end position="29"/>
    </location>
</feature>
<dbReference type="EMBL" id="JASPKY010000790">
    <property type="protein sequence ID" value="KAK9685274.1"/>
    <property type="molecule type" value="Genomic_DNA"/>
</dbReference>
<protein>
    <submittedName>
        <fullName evidence="3">Transmembrane protein 26</fullName>
    </submittedName>
</protein>
<name>A0AAW1I8R5_POPJA</name>
<dbReference type="Proteomes" id="UP001458880">
    <property type="component" value="Unassembled WGS sequence"/>
</dbReference>
<feature type="region of interest" description="Disordered" evidence="1">
    <location>
        <begin position="324"/>
        <end position="488"/>
    </location>
</feature>
<keyword evidence="2" id="KW-0472">Membrane</keyword>
<evidence type="ECO:0000256" key="1">
    <source>
        <dbReference type="SAM" id="MobiDB-lite"/>
    </source>
</evidence>
<evidence type="ECO:0000313" key="3">
    <source>
        <dbReference type="EMBL" id="KAK9685274.1"/>
    </source>
</evidence>